<proteinExistence type="predicted"/>
<sequence>MVAHDPDASQCLNIARVTAAAGYKAASHRFLFIIPSTMTICILSLLALILTRCLSLRFLCGRILHFNARGLSTLSLIPHKMLVKSHFHCRVLFTAGSPTLRRGECAVGRRAVAHHRSSGLTAPTAAHDGADFVFTPLTPFDRHQIHSSLHRLIRPHPTPIPPHRIQQPPLTSLHAFSIFLYARSSMAHAYKGGFLTYSSASDFSTPLYTIPHPNPSAFPSTALHSHLSDLLSQERSMPPLDLLEPSPLTFFASFLSIGCCCLALAVLSFQLDHTWPSSFHLSQDVHPNSYDHFVFFTAILSRLGEEDVLRGGGHLSPVPLFRTACYSPSTRPLPHYPSPSLLSV</sequence>
<organism evidence="2 3">
    <name type="scientific">Dentipellis fragilis</name>
    <dbReference type="NCBI Taxonomy" id="205917"/>
    <lineage>
        <taxon>Eukaryota</taxon>
        <taxon>Fungi</taxon>
        <taxon>Dikarya</taxon>
        <taxon>Basidiomycota</taxon>
        <taxon>Agaricomycotina</taxon>
        <taxon>Agaricomycetes</taxon>
        <taxon>Russulales</taxon>
        <taxon>Hericiaceae</taxon>
        <taxon>Dentipellis</taxon>
    </lineage>
</organism>
<dbReference type="EMBL" id="SEOQ01000283">
    <property type="protein sequence ID" value="TFY66045.1"/>
    <property type="molecule type" value="Genomic_DNA"/>
</dbReference>
<protein>
    <submittedName>
        <fullName evidence="2">Uncharacterized protein</fullName>
    </submittedName>
</protein>
<keyword evidence="1" id="KW-1133">Transmembrane helix</keyword>
<name>A0A4Y9YUG8_9AGAM</name>
<evidence type="ECO:0000256" key="1">
    <source>
        <dbReference type="SAM" id="Phobius"/>
    </source>
</evidence>
<accession>A0A4Y9YUG8</accession>
<keyword evidence="1" id="KW-0812">Transmembrane</keyword>
<dbReference type="AlphaFoldDB" id="A0A4Y9YUG8"/>
<feature type="transmembrane region" description="Helical" evidence="1">
    <location>
        <begin position="30"/>
        <end position="50"/>
    </location>
</feature>
<keyword evidence="3" id="KW-1185">Reference proteome</keyword>
<keyword evidence="1" id="KW-0472">Membrane</keyword>
<evidence type="ECO:0000313" key="3">
    <source>
        <dbReference type="Proteomes" id="UP000298327"/>
    </source>
</evidence>
<reference evidence="2 3" key="1">
    <citation type="submission" date="2019-02" db="EMBL/GenBank/DDBJ databases">
        <title>Genome sequencing of the rare red list fungi Dentipellis fragilis.</title>
        <authorList>
            <person name="Buettner E."/>
            <person name="Kellner H."/>
        </authorList>
    </citation>
    <scope>NUCLEOTIDE SEQUENCE [LARGE SCALE GENOMIC DNA]</scope>
    <source>
        <strain evidence="2 3">DSM 105465</strain>
    </source>
</reference>
<comment type="caution">
    <text evidence="2">The sequence shown here is derived from an EMBL/GenBank/DDBJ whole genome shotgun (WGS) entry which is preliminary data.</text>
</comment>
<evidence type="ECO:0000313" key="2">
    <source>
        <dbReference type="EMBL" id="TFY66045.1"/>
    </source>
</evidence>
<feature type="transmembrane region" description="Helical" evidence="1">
    <location>
        <begin position="248"/>
        <end position="269"/>
    </location>
</feature>
<gene>
    <name evidence="2" type="ORF">EVG20_g5044</name>
</gene>
<dbReference type="Proteomes" id="UP000298327">
    <property type="component" value="Unassembled WGS sequence"/>
</dbReference>